<organism evidence="2 3">
    <name type="scientific">Flavilitoribacter nigricans (strain ATCC 23147 / DSM 23189 / NBRC 102662 / NCIMB 1420 / SS-2)</name>
    <name type="common">Lewinella nigricans</name>
    <dbReference type="NCBI Taxonomy" id="1122177"/>
    <lineage>
        <taxon>Bacteria</taxon>
        <taxon>Pseudomonadati</taxon>
        <taxon>Bacteroidota</taxon>
        <taxon>Saprospiria</taxon>
        <taxon>Saprospirales</taxon>
        <taxon>Lewinellaceae</taxon>
        <taxon>Flavilitoribacter</taxon>
    </lineage>
</organism>
<feature type="transmembrane region" description="Helical" evidence="1">
    <location>
        <begin position="74"/>
        <end position="95"/>
    </location>
</feature>
<reference evidence="2 3" key="1">
    <citation type="submission" date="2017-10" db="EMBL/GenBank/DDBJ databases">
        <title>The draft genome sequence of Lewinella nigricans NBRC 102662.</title>
        <authorList>
            <person name="Wang K."/>
        </authorList>
    </citation>
    <scope>NUCLEOTIDE SEQUENCE [LARGE SCALE GENOMIC DNA]</scope>
    <source>
        <strain evidence="2 3">NBRC 102662</strain>
    </source>
</reference>
<evidence type="ECO:0000313" key="2">
    <source>
        <dbReference type="EMBL" id="PHN08143.1"/>
    </source>
</evidence>
<keyword evidence="3" id="KW-1185">Reference proteome</keyword>
<dbReference type="Proteomes" id="UP000223913">
    <property type="component" value="Unassembled WGS sequence"/>
</dbReference>
<dbReference type="EMBL" id="PDUD01000002">
    <property type="protein sequence ID" value="PHN08143.1"/>
    <property type="molecule type" value="Genomic_DNA"/>
</dbReference>
<dbReference type="RefSeq" id="WP_099148346.1">
    <property type="nucleotide sequence ID" value="NZ_PDUD01000002.1"/>
</dbReference>
<sequence>MINRQFFPVKFPQGSYSELDAVHILHTLKSVEERLNLHFPGSGLGKVAAELQEVGHSIVQLADKLRRPIWALRVLTLIGITGLIAVTVWVFYMALTISPTGQDGLMETLQAIESVTNELIFLTVGIIFFATLENRLKRRAAIDSLHRLRSFAHVIDMHQLTKDPNNVLQLEANSDPRFKTPEDLIRYLDQCTDLLAINSKLAALHVQNFQNNEVLNNVSEVEMLSHELSRKIWQKIMILDVMLKDQPQKPAANEEEA</sequence>
<feature type="transmembrane region" description="Helical" evidence="1">
    <location>
        <begin position="115"/>
        <end position="132"/>
    </location>
</feature>
<accession>A0A2D0NK74</accession>
<keyword evidence="1" id="KW-1133">Transmembrane helix</keyword>
<protein>
    <submittedName>
        <fullName evidence="2">Uncharacterized protein</fullName>
    </submittedName>
</protein>
<keyword evidence="1" id="KW-0472">Membrane</keyword>
<proteinExistence type="predicted"/>
<dbReference type="OrthoDB" id="250722at2"/>
<name>A0A2D0NK74_FLAN2</name>
<keyword evidence="1" id="KW-0812">Transmembrane</keyword>
<comment type="caution">
    <text evidence="2">The sequence shown here is derived from an EMBL/GenBank/DDBJ whole genome shotgun (WGS) entry which is preliminary data.</text>
</comment>
<evidence type="ECO:0000256" key="1">
    <source>
        <dbReference type="SAM" id="Phobius"/>
    </source>
</evidence>
<dbReference type="AlphaFoldDB" id="A0A2D0NK74"/>
<gene>
    <name evidence="2" type="ORF">CRP01_02135</name>
</gene>
<evidence type="ECO:0000313" key="3">
    <source>
        <dbReference type="Proteomes" id="UP000223913"/>
    </source>
</evidence>